<feature type="transmembrane region" description="Helical" evidence="6">
    <location>
        <begin position="1102"/>
        <end position="1126"/>
    </location>
</feature>
<dbReference type="InterPro" id="IPR003392">
    <property type="entry name" value="PTHD_SSD"/>
</dbReference>
<evidence type="ECO:0000256" key="5">
    <source>
        <dbReference type="SAM" id="MobiDB-lite"/>
    </source>
</evidence>
<feature type="transmembrane region" description="Helical" evidence="6">
    <location>
        <begin position="1061"/>
        <end position="1082"/>
    </location>
</feature>
<dbReference type="SUPFAM" id="SSF82866">
    <property type="entry name" value="Multidrug efflux transporter AcrB transmembrane domain"/>
    <property type="match status" value="2"/>
</dbReference>
<dbReference type="InterPro" id="IPR004869">
    <property type="entry name" value="MMPL_dom"/>
</dbReference>
<evidence type="ECO:0000259" key="7">
    <source>
        <dbReference type="PROSITE" id="PS50156"/>
    </source>
</evidence>
<feature type="transmembrane region" description="Helical" evidence="6">
    <location>
        <begin position="443"/>
        <end position="463"/>
    </location>
</feature>
<organism evidence="8 9">
    <name type="scientific">Cyprinus carpio</name>
    <name type="common">Common carp</name>
    <dbReference type="NCBI Taxonomy" id="7962"/>
    <lineage>
        <taxon>Eukaryota</taxon>
        <taxon>Metazoa</taxon>
        <taxon>Chordata</taxon>
        <taxon>Craniata</taxon>
        <taxon>Vertebrata</taxon>
        <taxon>Euteleostomi</taxon>
        <taxon>Actinopterygii</taxon>
        <taxon>Neopterygii</taxon>
        <taxon>Teleostei</taxon>
        <taxon>Ostariophysi</taxon>
        <taxon>Cypriniformes</taxon>
        <taxon>Cyprinidae</taxon>
        <taxon>Cyprininae</taxon>
        <taxon>Cyprinus</taxon>
    </lineage>
</organism>
<feature type="compositionally biased region" description="Acidic residues" evidence="5">
    <location>
        <begin position="18"/>
        <end position="34"/>
    </location>
</feature>
<dbReference type="PROSITE" id="PS50156">
    <property type="entry name" value="SSD"/>
    <property type="match status" value="1"/>
</dbReference>
<feature type="transmembrane region" description="Helical" evidence="6">
    <location>
        <begin position="1028"/>
        <end position="1049"/>
    </location>
</feature>
<dbReference type="AlphaFoldDB" id="A0A8C1UAY5"/>
<dbReference type="Gene3D" id="1.20.1640.10">
    <property type="entry name" value="Multidrug efflux transporter AcrB transmembrane domain"/>
    <property type="match status" value="2"/>
</dbReference>
<comment type="subcellular location">
    <subcellularLocation>
        <location evidence="1">Membrane</location>
        <topology evidence="1">Multi-pass membrane protein</topology>
    </subcellularLocation>
</comment>
<dbReference type="Proteomes" id="UP000694700">
    <property type="component" value="Unplaced"/>
</dbReference>
<feature type="transmembrane region" description="Helical" evidence="6">
    <location>
        <begin position="1003"/>
        <end position="1021"/>
    </location>
</feature>
<protein>
    <submittedName>
        <fullName evidence="8">Dispatched RND transporter family member 3</fullName>
    </submittedName>
</protein>
<dbReference type="InterPro" id="IPR000731">
    <property type="entry name" value="SSD"/>
</dbReference>
<keyword evidence="3 6" id="KW-1133">Transmembrane helix</keyword>
<feature type="region of interest" description="Disordered" evidence="5">
    <location>
        <begin position="1"/>
        <end position="41"/>
    </location>
</feature>
<dbReference type="GO" id="GO:0005737">
    <property type="term" value="C:cytoplasm"/>
    <property type="evidence" value="ECO:0007669"/>
    <property type="project" value="TreeGrafter"/>
</dbReference>
<sequence>MDSEDEPLLLQGTWNLSEFEEQEEEEEEEGEGEGGTEQPAGNEQVCKGLWWAFGWVYTQPWASGLVLAMGFLVPFALSAYMFLRCEPLDIDLSYSAFEVRSHASAERFDALTIAVKSQLGSWDRHRRDAEGFDLEANALRDLFLLMVNRKGKDVSTVVNVTEPAGILGQTETGAHNDNRQKRRFAGYSYLQTQALWRIELVFVAQGDKDNNIFTPERLHTIHHVERLLMQHPQFQQFCWKPLEMLRDLPLGPSFCSPPSSLLSYLFPSERGGKIYYDGMGPDLADIHGALSLAITHPQFYWYVDETLTPDKLQSSLLRSEIHFGAPLPSFYSLQDRPLEQRRLFRDFVVQYADILSQQSTSKVKVLYGGTELFDDEVRKTFHSDMLLALFSGGCITVLVYVLTSFSVFLTFFGLASIGLSCLMALFLYHVVFGVQYLGILNGVAAFVIIGIGVDDVFVFISTFRQSAHLTCSMQRMIYTIKTAGRATFLTSFTTAAAYAANTFSQIPAVHDFGLFMSLIVSCCWLWVSILMPAALCIWSQCGAAHANTSPLAVSTEGSVGVVSARLQKLLRHWVAEPVVEKRKTIIGVYVLVLLGSVWCCCLLRPASHAPVLFHRDTNLQRLLDLRSNLSAQGIACHMCSGGSSKHRCWSVYSSGGLLTVYVFKLELGSAVPLYRYSLSASVPGPWQASSSTHGDVPFFQAYSSPHSNFSTRMSVCVSHAYHPRPRWMLTLRSCDASRRWRSEFDFYVASVEQQHSRKLYFAQHTISPYSSRVCEGPPGCVFSSGPDGPTQGSFYAPLPVKISRTSGFNPCSGGQCGKPAVRPLVDTGAMVFVVFGILGINRTQRSDNHVIGDLGSVIYDPDFDVFNEIGHLCKLCKAISANTKLVKPGGAQCLPSGNSLTSILPLLHPECHSLPEPNLLPGQLSHGAVGMQGGRVHWISMAFESTTYKGKSSFQTHSDFLQWESFLQKQLASLPASSALRRGFQTCQHWKQIFMEIIGVESALYSLLLSLAICIASVAVFTAHLLLLLPILLSILGMVCLVVAVMYWLGWEMGAVEAISLSILVGSSVDYCLHLVEGYLLAGDSSIKRQTRTLEAADHVGVAIVSSAVTTVISTVPLFFCVIVPFAKFGQIVAINTAISIGFTLTVTTALLATMGPGDFTRPPRAVLKAALVVLIVGVCGGVLWWTGFLKHLGDIATVLLD</sequence>
<dbReference type="InterPro" id="IPR042480">
    <property type="entry name" value="DISP3"/>
</dbReference>
<dbReference type="Ensembl" id="ENSCCRT00015034946.1">
    <property type="protein sequence ID" value="ENSCCRP00015033770.1"/>
    <property type="gene ID" value="ENSCCRG00015014061.1"/>
</dbReference>
<evidence type="ECO:0000256" key="1">
    <source>
        <dbReference type="ARBA" id="ARBA00004141"/>
    </source>
</evidence>
<dbReference type="PANTHER" id="PTHR46687:SF1">
    <property type="entry name" value="PROTEIN DISPATCHED HOMOLOG 3"/>
    <property type="match status" value="1"/>
</dbReference>
<feature type="transmembrane region" description="Helical" evidence="6">
    <location>
        <begin position="1132"/>
        <end position="1154"/>
    </location>
</feature>
<evidence type="ECO:0000313" key="8">
    <source>
        <dbReference type="Ensembl" id="ENSCCRP00015033770.1"/>
    </source>
</evidence>
<dbReference type="Pfam" id="PF22894">
    <property type="entry name" value="DUF7023"/>
    <property type="match status" value="1"/>
</dbReference>
<evidence type="ECO:0000256" key="3">
    <source>
        <dbReference type="ARBA" id="ARBA00022989"/>
    </source>
</evidence>
<evidence type="ECO:0000256" key="4">
    <source>
        <dbReference type="ARBA" id="ARBA00023136"/>
    </source>
</evidence>
<feature type="domain" description="SSD" evidence="7">
    <location>
        <begin position="432"/>
        <end position="537"/>
    </location>
</feature>
<evidence type="ECO:0000256" key="2">
    <source>
        <dbReference type="ARBA" id="ARBA00022692"/>
    </source>
</evidence>
<feature type="transmembrane region" description="Helical" evidence="6">
    <location>
        <begin position="61"/>
        <end position="83"/>
    </location>
</feature>
<feature type="transmembrane region" description="Helical" evidence="6">
    <location>
        <begin position="1166"/>
        <end position="1186"/>
    </location>
</feature>
<reference evidence="8" key="1">
    <citation type="submission" date="2025-08" db="UniProtKB">
        <authorList>
            <consortium name="Ensembl"/>
        </authorList>
    </citation>
    <scope>IDENTIFICATION</scope>
</reference>
<accession>A0A8C1UAY5</accession>
<dbReference type="GO" id="GO:0016020">
    <property type="term" value="C:membrane"/>
    <property type="evidence" value="ECO:0007669"/>
    <property type="project" value="UniProtKB-SubCell"/>
</dbReference>
<dbReference type="Pfam" id="PF03176">
    <property type="entry name" value="MMPL"/>
    <property type="match status" value="1"/>
</dbReference>
<dbReference type="InterPro" id="IPR053954">
    <property type="entry name" value="DUF7023"/>
</dbReference>
<proteinExistence type="predicted"/>
<name>A0A8C1UAY5_CYPCA</name>
<keyword evidence="4 6" id="KW-0472">Membrane</keyword>
<feature type="transmembrane region" description="Helical" evidence="6">
    <location>
        <begin position="408"/>
        <end position="431"/>
    </location>
</feature>
<keyword evidence="2 6" id="KW-0812">Transmembrane</keyword>
<feature type="transmembrane region" description="Helical" evidence="6">
    <location>
        <begin position="512"/>
        <end position="535"/>
    </location>
</feature>
<feature type="transmembrane region" description="Helical" evidence="6">
    <location>
        <begin position="385"/>
        <end position="402"/>
    </location>
</feature>
<evidence type="ECO:0000256" key="6">
    <source>
        <dbReference type="SAM" id="Phobius"/>
    </source>
</evidence>
<dbReference type="Pfam" id="PF02460">
    <property type="entry name" value="Patched"/>
    <property type="match status" value="1"/>
</dbReference>
<evidence type="ECO:0000313" key="9">
    <source>
        <dbReference type="Proteomes" id="UP000694700"/>
    </source>
</evidence>
<dbReference type="PANTHER" id="PTHR46687">
    <property type="entry name" value="PROTEIN DISPATCHED HOMOLOG 3"/>
    <property type="match status" value="1"/>
</dbReference>